<evidence type="ECO:0000256" key="4">
    <source>
        <dbReference type="ARBA" id="ARBA00022807"/>
    </source>
</evidence>
<name>H3BGW2_LATCH</name>
<dbReference type="PANTHER" id="PTHR47664">
    <property type="entry name" value="NLPC_P60 DOMAIN-CONTAINING PROTEIN"/>
    <property type="match status" value="1"/>
</dbReference>
<accession>H3BGW2</accession>
<dbReference type="Proteomes" id="UP000008672">
    <property type="component" value="Unassembled WGS sequence"/>
</dbReference>
<dbReference type="Gene3D" id="3.90.1720.10">
    <property type="entry name" value="endopeptidase domain like (from Nostoc punctiforme)"/>
    <property type="match status" value="1"/>
</dbReference>
<reference evidence="6" key="2">
    <citation type="submission" date="2025-08" db="UniProtKB">
        <authorList>
            <consortium name="Ensembl"/>
        </authorList>
    </citation>
    <scope>IDENTIFICATION</scope>
</reference>
<evidence type="ECO:0000259" key="5">
    <source>
        <dbReference type="PROSITE" id="PS51935"/>
    </source>
</evidence>
<evidence type="ECO:0000256" key="1">
    <source>
        <dbReference type="ARBA" id="ARBA00007074"/>
    </source>
</evidence>
<keyword evidence="3" id="KW-0378">Hydrolase</keyword>
<evidence type="ECO:0000313" key="7">
    <source>
        <dbReference type="Proteomes" id="UP000008672"/>
    </source>
</evidence>
<evidence type="ECO:0000313" key="6">
    <source>
        <dbReference type="Ensembl" id="ENSLACP00000021133.1"/>
    </source>
</evidence>
<dbReference type="EMBL" id="AFYH01000346">
    <property type="status" value="NOT_ANNOTATED_CDS"/>
    <property type="molecule type" value="Genomic_DNA"/>
</dbReference>
<comment type="similarity">
    <text evidence="1">Belongs to the peptidase C40 family.</text>
</comment>
<dbReference type="HOGENOM" id="CLU_096138_1_0_1"/>
<keyword evidence="4" id="KW-0788">Thiol protease</keyword>
<keyword evidence="2" id="KW-0645">Protease</keyword>
<dbReference type="EMBL" id="AFYH01000345">
    <property type="status" value="NOT_ANNOTATED_CDS"/>
    <property type="molecule type" value="Genomic_DNA"/>
</dbReference>
<evidence type="ECO:0000256" key="2">
    <source>
        <dbReference type="ARBA" id="ARBA00022670"/>
    </source>
</evidence>
<dbReference type="PROSITE" id="PS51935">
    <property type="entry name" value="NLPC_P60"/>
    <property type="match status" value="1"/>
</dbReference>
<reference evidence="7" key="1">
    <citation type="submission" date="2011-08" db="EMBL/GenBank/DDBJ databases">
        <title>The draft genome of Latimeria chalumnae.</title>
        <authorList>
            <person name="Di Palma F."/>
            <person name="Alfoldi J."/>
            <person name="Johnson J."/>
            <person name="Berlin A."/>
            <person name="Gnerre S."/>
            <person name="Jaffe D."/>
            <person name="MacCallum I."/>
            <person name="Young S."/>
            <person name="Walker B.J."/>
            <person name="Lander E."/>
            <person name="Lindblad-Toh K."/>
        </authorList>
    </citation>
    <scope>NUCLEOTIDE SEQUENCE [LARGE SCALE GENOMIC DNA]</scope>
    <source>
        <strain evidence="7">Wild caught</strain>
    </source>
</reference>
<dbReference type="GO" id="GO:0006508">
    <property type="term" value="P:proteolysis"/>
    <property type="evidence" value="ECO:0007669"/>
    <property type="project" value="UniProtKB-KW"/>
</dbReference>
<dbReference type="AlphaFoldDB" id="H3BGW2"/>
<dbReference type="InterPro" id="IPR038765">
    <property type="entry name" value="Papain-like_cys_pep_sf"/>
</dbReference>
<evidence type="ECO:0000256" key="3">
    <source>
        <dbReference type="ARBA" id="ARBA00022801"/>
    </source>
</evidence>
<reference evidence="6" key="3">
    <citation type="submission" date="2025-09" db="UniProtKB">
        <authorList>
            <consortium name="Ensembl"/>
        </authorList>
    </citation>
    <scope>IDENTIFICATION</scope>
</reference>
<protein>
    <recommendedName>
        <fullName evidence="5">NlpC/P60 domain-containing protein</fullName>
    </recommendedName>
</protein>
<feature type="domain" description="NlpC/P60" evidence="5">
    <location>
        <begin position="5"/>
        <end position="163"/>
    </location>
</feature>
<keyword evidence="7" id="KW-1185">Reference proteome</keyword>
<proteinExistence type="inferred from homology"/>
<dbReference type="InterPro" id="IPR000064">
    <property type="entry name" value="NLP_P60_dom"/>
</dbReference>
<sequence>PDQRWWLRMKFLEQAKSYIGVPYAKKYHEPGNITCTTGTPEYESPLFLDCCGLIRKVMRDLKDDFGFVIGPGNQAYQYDMLPLVLTSEEEMKPGDLVFISGTYFSPKRKRQIHDMVHVEIWLGDGERSLGARWQQGKVQAFQSYKFVSTSYGEMKYHFKSIETWLQGIC</sequence>
<dbReference type="GeneTree" id="ENSGT00660000097353"/>
<dbReference type="SUPFAM" id="SSF54001">
    <property type="entry name" value="Cysteine proteinases"/>
    <property type="match status" value="1"/>
</dbReference>
<dbReference type="PANTHER" id="PTHR47664:SF1">
    <property type="entry name" value="CHROMOSOME UNDETERMINED SCAFFOLD_14, WHOLE GENOME SHOTGUN SEQUENCE"/>
    <property type="match status" value="1"/>
</dbReference>
<organism evidence="6 7">
    <name type="scientific">Latimeria chalumnae</name>
    <name type="common">Coelacanth</name>
    <dbReference type="NCBI Taxonomy" id="7897"/>
    <lineage>
        <taxon>Eukaryota</taxon>
        <taxon>Metazoa</taxon>
        <taxon>Chordata</taxon>
        <taxon>Craniata</taxon>
        <taxon>Vertebrata</taxon>
        <taxon>Euteleostomi</taxon>
        <taxon>Coelacanthiformes</taxon>
        <taxon>Coelacanthidae</taxon>
        <taxon>Latimeria</taxon>
    </lineage>
</organism>
<dbReference type="GO" id="GO:0008234">
    <property type="term" value="F:cysteine-type peptidase activity"/>
    <property type="evidence" value="ECO:0007669"/>
    <property type="project" value="UniProtKB-KW"/>
</dbReference>
<dbReference type="Ensembl" id="ENSLACT00000021273.1">
    <property type="protein sequence ID" value="ENSLACP00000021133.1"/>
    <property type="gene ID" value="ENSLACG00000018565.1"/>
</dbReference>